<sequence>MEITPQEFTDKINALATDPQYPGSNPDYGVELVQKPFGYDLQALGDTDMQFIRECYREVYKEFQPKPTVLFPKA</sequence>
<comment type="caution">
    <text evidence="2">The sequence shown here is derived from an EMBL/GenBank/DDBJ whole genome shotgun (WGS) entry which is preliminary data.</text>
</comment>
<proteinExistence type="predicted"/>
<dbReference type="EMBL" id="JADOEL010000005">
    <property type="protein sequence ID" value="MBF8177626.1"/>
    <property type="molecule type" value="Genomic_DNA"/>
</dbReference>
<evidence type="ECO:0000313" key="3">
    <source>
        <dbReference type="Proteomes" id="UP000657372"/>
    </source>
</evidence>
<name>A0ABS0ES56_9BURK</name>
<evidence type="ECO:0000256" key="1">
    <source>
        <dbReference type="SAM" id="MobiDB-lite"/>
    </source>
</evidence>
<keyword evidence="3" id="KW-1185">Reference proteome</keyword>
<gene>
    <name evidence="2" type="ORF">IXC47_08040</name>
</gene>
<protein>
    <submittedName>
        <fullName evidence="2">Uncharacterized protein</fullName>
    </submittedName>
</protein>
<organism evidence="2 3">
    <name type="scientific">Herminiimonas contaminans</name>
    <dbReference type="NCBI Taxonomy" id="1111140"/>
    <lineage>
        <taxon>Bacteria</taxon>
        <taxon>Pseudomonadati</taxon>
        <taxon>Pseudomonadota</taxon>
        <taxon>Betaproteobacteria</taxon>
        <taxon>Burkholderiales</taxon>
        <taxon>Oxalobacteraceae</taxon>
        <taxon>Herminiimonas</taxon>
    </lineage>
</organism>
<dbReference type="RefSeq" id="WP_195875224.1">
    <property type="nucleotide sequence ID" value="NZ_JADOEL010000005.1"/>
</dbReference>
<evidence type="ECO:0000313" key="2">
    <source>
        <dbReference type="EMBL" id="MBF8177626.1"/>
    </source>
</evidence>
<feature type="region of interest" description="Disordered" evidence="1">
    <location>
        <begin position="1"/>
        <end position="20"/>
    </location>
</feature>
<dbReference type="Proteomes" id="UP000657372">
    <property type="component" value="Unassembled WGS sequence"/>
</dbReference>
<accession>A0ABS0ES56</accession>
<reference evidence="2 3" key="1">
    <citation type="submission" date="2020-11" db="EMBL/GenBank/DDBJ databases">
        <title>WGS of Herminiimonas contaminans strain Marseille-Q4544 isolated from planarians Schmidtea mediterranea.</title>
        <authorList>
            <person name="Kangale L."/>
        </authorList>
    </citation>
    <scope>NUCLEOTIDE SEQUENCE [LARGE SCALE GENOMIC DNA]</scope>
    <source>
        <strain evidence="2 3">Marseille-Q4544</strain>
    </source>
</reference>